<dbReference type="Pfam" id="PF00850">
    <property type="entry name" value="Hist_deacetyl"/>
    <property type="match status" value="1"/>
</dbReference>
<dbReference type="PANTHER" id="PTHR10625:SF19">
    <property type="entry name" value="HISTONE DEACETYLASE 12"/>
    <property type="match status" value="1"/>
</dbReference>
<dbReference type="InterPro" id="IPR000286">
    <property type="entry name" value="HDACs"/>
</dbReference>
<organism evidence="4 5">
    <name type="scientific">Pelomonas aquatica</name>
    <dbReference type="NCBI Taxonomy" id="431058"/>
    <lineage>
        <taxon>Bacteria</taxon>
        <taxon>Pseudomonadati</taxon>
        <taxon>Pseudomonadota</taxon>
        <taxon>Betaproteobacteria</taxon>
        <taxon>Burkholderiales</taxon>
        <taxon>Sphaerotilaceae</taxon>
        <taxon>Roseateles</taxon>
    </lineage>
</organism>
<keyword evidence="5" id="KW-1185">Reference proteome</keyword>
<evidence type="ECO:0000313" key="4">
    <source>
        <dbReference type="EMBL" id="MDR7295872.1"/>
    </source>
</evidence>
<proteinExistence type="inferred from homology"/>
<dbReference type="CDD" id="cd09993">
    <property type="entry name" value="HDAC_classIV"/>
    <property type="match status" value="1"/>
</dbReference>
<dbReference type="InterPro" id="IPR023801">
    <property type="entry name" value="His_deacetylse_dom"/>
</dbReference>
<evidence type="ECO:0000259" key="3">
    <source>
        <dbReference type="Pfam" id="PF00850"/>
    </source>
</evidence>
<dbReference type="SUPFAM" id="SSF52768">
    <property type="entry name" value="Arginase/deacetylase"/>
    <property type="match status" value="1"/>
</dbReference>
<comment type="caution">
    <text evidence="4">The sequence shown here is derived from an EMBL/GenBank/DDBJ whole genome shotgun (WGS) entry which is preliminary data.</text>
</comment>
<dbReference type="EMBL" id="JAVDXQ010000002">
    <property type="protein sequence ID" value="MDR7295872.1"/>
    <property type="molecule type" value="Genomic_DNA"/>
</dbReference>
<dbReference type="Gene3D" id="3.40.800.20">
    <property type="entry name" value="Histone deacetylase domain"/>
    <property type="match status" value="1"/>
</dbReference>
<evidence type="ECO:0000313" key="5">
    <source>
        <dbReference type="Proteomes" id="UP001180536"/>
    </source>
</evidence>
<sequence length="311" mass="33769">MLAFHSDAHSLALPPGHRFPQSKYRLLREHFEREPGLLRMAAAPAATEGELALAHTPDYVDAVIHGHLGAAQQREIGFPWSPSMAARSRHSVGASIAAARAALQEGVAANMAGGTHHAYADKGSGYCVFNDVAVAARLMQAEWARTRRSLLRILVIDLDVHQGNGTAAIFRDDDTVFTFSMHGARNFPFRKEASDLDVELPDGRGDADYLAALDRALAEVWQRCEPGLAFYLAGADPHEADRLGRLKLTYDGLAERDRRVLAALRERRVPVALSMAGGYGHDLATTVAVQVNTLNLAAESWASWVSERGTG</sequence>
<comment type="similarity">
    <text evidence="1">Belongs to the histone deacetylase family.</text>
</comment>
<dbReference type="PANTHER" id="PTHR10625">
    <property type="entry name" value="HISTONE DEACETYLASE HDAC1-RELATED"/>
    <property type="match status" value="1"/>
</dbReference>
<protein>
    <submittedName>
        <fullName evidence="4">Acetoin utilization deacetylase AcuC-like enzyme</fullName>
    </submittedName>
</protein>
<gene>
    <name evidence="4" type="ORF">J2X16_001211</name>
</gene>
<name>A0ABU1Z5I3_9BURK</name>
<dbReference type="InterPro" id="IPR023696">
    <property type="entry name" value="Ureohydrolase_dom_sf"/>
</dbReference>
<keyword evidence="2" id="KW-0378">Hydrolase</keyword>
<feature type="domain" description="Histone deacetylase" evidence="3">
    <location>
        <begin position="17"/>
        <end position="287"/>
    </location>
</feature>
<evidence type="ECO:0000256" key="1">
    <source>
        <dbReference type="ARBA" id="ARBA00005947"/>
    </source>
</evidence>
<reference evidence="4 5" key="1">
    <citation type="submission" date="2023-07" db="EMBL/GenBank/DDBJ databases">
        <title>Sorghum-associated microbial communities from plants grown in Nebraska, USA.</title>
        <authorList>
            <person name="Schachtman D."/>
        </authorList>
    </citation>
    <scope>NUCLEOTIDE SEQUENCE [LARGE SCALE GENOMIC DNA]</scope>
    <source>
        <strain evidence="4 5">BE310</strain>
    </source>
</reference>
<dbReference type="Proteomes" id="UP001180536">
    <property type="component" value="Unassembled WGS sequence"/>
</dbReference>
<dbReference type="RefSeq" id="WP_310342782.1">
    <property type="nucleotide sequence ID" value="NZ_JAVDXQ010000002.1"/>
</dbReference>
<dbReference type="PRINTS" id="PR01270">
    <property type="entry name" value="HDASUPER"/>
</dbReference>
<accession>A0ABU1Z5I3</accession>
<dbReference type="InterPro" id="IPR037138">
    <property type="entry name" value="His_deacetylse_dom_sf"/>
</dbReference>
<dbReference type="InterPro" id="IPR044150">
    <property type="entry name" value="HDAC_classIV"/>
</dbReference>
<evidence type="ECO:0000256" key="2">
    <source>
        <dbReference type="ARBA" id="ARBA00022801"/>
    </source>
</evidence>